<dbReference type="PANTHER" id="PTHR23077">
    <property type="entry name" value="AAA-FAMILY ATPASE"/>
    <property type="match status" value="1"/>
</dbReference>
<dbReference type="PROSITE" id="PS00674">
    <property type="entry name" value="AAA"/>
    <property type="match status" value="1"/>
</dbReference>
<dbReference type="InterPro" id="IPR003959">
    <property type="entry name" value="ATPase_AAA_core"/>
</dbReference>
<dbReference type="GO" id="GO:0016558">
    <property type="term" value="P:protein import into peroxisome matrix"/>
    <property type="evidence" value="ECO:0007669"/>
    <property type="project" value="TreeGrafter"/>
</dbReference>
<dbReference type="SUPFAM" id="SSF54585">
    <property type="entry name" value="Cdc48 domain 2-like"/>
    <property type="match status" value="1"/>
</dbReference>
<comment type="caution">
    <text evidence="12">The sequence shown here is derived from an EMBL/GenBank/DDBJ whole genome shotgun (WGS) entry which is preliminary data.</text>
</comment>
<reference evidence="12" key="1">
    <citation type="submission" date="2022-01" db="EMBL/GenBank/DDBJ databases">
        <title>Genome Sequence Resource for Two Populations of Ditylenchus destructor, the Migratory Endoparasitic Phytonematode.</title>
        <authorList>
            <person name="Zhang H."/>
            <person name="Lin R."/>
            <person name="Xie B."/>
        </authorList>
    </citation>
    <scope>NUCLEOTIDE SEQUENCE</scope>
    <source>
        <strain evidence="12">BazhouSP</strain>
    </source>
</reference>
<dbReference type="PANTHER" id="PTHR23077:SF12">
    <property type="entry name" value="PEROXISOMAL ATPASE PEX1"/>
    <property type="match status" value="1"/>
</dbReference>
<dbReference type="GO" id="GO:0016887">
    <property type="term" value="F:ATP hydrolysis activity"/>
    <property type="evidence" value="ECO:0007669"/>
    <property type="project" value="InterPro"/>
</dbReference>
<evidence type="ECO:0000313" key="13">
    <source>
        <dbReference type="Proteomes" id="UP001201812"/>
    </source>
</evidence>
<dbReference type="Gene3D" id="3.40.50.300">
    <property type="entry name" value="P-loop containing nucleotide triphosphate hydrolases"/>
    <property type="match status" value="2"/>
</dbReference>
<dbReference type="Gene3D" id="1.10.8.60">
    <property type="match status" value="1"/>
</dbReference>
<keyword evidence="3" id="KW-0963">Cytoplasm</keyword>
<dbReference type="GO" id="GO:0005829">
    <property type="term" value="C:cytosol"/>
    <property type="evidence" value="ECO:0007669"/>
    <property type="project" value="TreeGrafter"/>
</dbReference>
<evidence type="ECO:0000256" key="6">
    <source>
        <dbReference type="ARBA" id="ARBA00022840"/>
    </source>
</evidence>
<dbReference type="Pfam" id="PF09262">
    <property type="entry name" value="PEX-1N"/>
    <property type="match status" value="1"/>
</dbReference>
<dbReference type="AlphaFoldDB" id="A0AAD4QZU1"/>
<keyword evidence="4" id="KW-0547">Nucleotide-binding</keyword>
<dbReference type="Gene3D" id="3.10.330.10">
    <property type="match status" value="1"/>
</dbReference>
<comment type="similarity">
    <text evidence="10">Belongs to the AAA ATPase family. AFG2 subfamily.</text>
</comment>
<evidence type="ECO:0000256" key="2">
    <source>
        <dbReference type="ARBA" id="ARBA00004496"/>
    </source>
</evidence>
<evidence type="ECO:0000256" key="5">
    <source>
        <dbReference type="ARBA" id="ARBA00022801"/>
    </source>
</evidence>
<evidence type="ECO:0000256" key="8">
    <source>
        <dbReference type="ARBA" id="ARBA00032509"/>
    </source>
</evidence>
<gene>
    <name evidence="12" type="ORF">DdX_13016</name>
</gene>
<dbReference type="InterPro" id="IPR029067">
    <property type="entry name" value="CDC48_domain_2-like_sf"/>
</dbReference>
<dbReference type="Proteomes" id="UP001201812">
    <property type="component" value="Unassembled WGS sequence"/>
</dbReference>
<accession>A0AAD4QZU1</accession>
<organism evidence="12 13">
    <name type="scientific">Ditylenchus destructor</name>
    <dbReference type="NCBI Taxonomy" id="166010"/>
    <lineage>
        <taxon>Eukaryota</taxon>
        <taxon>Metazoa</taxon>
        <taxon>Ecdysozoa</taxon>
        <taxon>Nematoda</taxon>
        <taxon>Chromadorea</taxon>
        <taxon>Rhabditida</taxon>
        <taxon>Tylenchina</taxon>
        <taxon>Tylenchomorpha</taxon>
        <taxon>Sphaerularioidea</taxon>
        <taxon>Anguinidae</taxon>
        <taxon>Anguininae</taxon>
        <taxon>Ditylenchus</taxon>
    </lineage>
</organism>
<dbReference type="SMART" id="SM00382">
    <property type="entry name" value="AAA"/>
    <property type="match status" value="1"/>
</dbReference>
<keyword evidence="7" id="KW-0472">Membrane</keyword>
<keyword evidence="13" id="KW-1185">Reference proteome</keyword>
<dbReference type="InterPro" id="IPR015342">
    <property type="entry name" value="PEX1-N_C-lobe"/>
</dbReference>
<dbReference type="InterPro" id="IPR050168">
    <property type="entry name" value="AAA_ATPase_domain"/>
</dbReference>
<keyword evidence="5" id="KW-0378">Hydrolase</keyword>
<name>A0AAD4QZU1_9BILA</name>
<evidence type="ECO:0000256" key="3">
    <source>
        <dbReference type="ARBA" id="ARBA00022490"/>
    </source>
</evidence>
<comment type="subcellular location">
    <subcellularLocation>
        <location evidence="2">Cytoplasm</location>
    </subcellularLocation>
    <subcellularLocation>
        <location evidence="1">Membrane</location>
    </subcellularLocation>
</comment>
<keyword evidence="6" id="KW-0067">ATP-binding</keyword>
<evidence type="ECO:0000256" key="9">
    <source>
        <dbReference type="ARBA" id="ARBA00034532"/>
    </source>
</evidence>
<proteinExistence type="inferred from homology"/>
<evidence type="ECO:0000259" key="11">
    <source>
        <dbReference type="SMART" id="SM00382"/>
    </source>
</evidence>
<evidence type="ECO:0000313" key="12">
    <source>
        <dbReference type="EMBL" id="KAI1706358.1"/>
    </source>
</evidence>
<dbReference type="FunFam" id="3.40.50.300:FF:000567">
    <property type="entry name" value="ATPase, AAA family protein"/>
    <property type="match status" value="1"/>
</dbReference>
<dbReference type="EMBL" id="JAKKPZ010000048">
    <property type="protein sequence ID" value="KAI1706358.1"/>
    <property type="molecule type" value="Genomic_DNA"/>
</dbReference>
<dbReference type="InterPro" id="IPR003593">
    <property type="entry name" value="AAA+_ATPase"/>
</dbReference>
<dbReference type="GO" id="GO:0005778">
    <property type="term" value="C:peroxisomal membrane"/>
    <property type="evidence" value="ECO:0007669"/>
    <property type="project" value="TreeGrafter"/>
</dbReference>
<dbReference type="SUPFAM" id="SSF52540">
    <property type="entry name" value="P-loop containing nucleoside triphosphate hydrolases"/>
    <property type="match status" value="2"/>
</dbReference>
<evidence type="ECO:0000256" key="1">
    <source>
        <dbReference type="ARBA" id="ARBA00004370"/>
    </source>
</evidence>
<dbReference type="InterPro" id="IPR003960">
    <property type="entry name" value="ATPase_AAA_CS"/>
</dbReference>
<feature type="domain" description="AAA+ ATPase" evidence="11">
    <location>
        <begin position="782"/>
        <end position="919"/>
    </location>
</feature>
<sequence length="1030" mass="116389">MHKPSRNISILVQLHAIPDEIDVPRNCFGYLADISSNAVPDSSSHSQLMQCRRTINKLINKANSAKSYGHFYCSRVTLCSNSECDEPHAILQCFAGHAPPFTVLFLNELFLRRCGFCDGDQVILTAAEDVRQCDSAELIPETYEDWNIIQNSTDVIEEIFLHQIRILHAGMPFVLFLGSGIAAKFRTGKTVPDHRNSPFLVTTETQILVKPIENTSDSTSSQISERLSSLERPVQECGQQLDSFIFDYSHYTSHETCSDIFRILPNSAFPICDMLGVLSEIVNIVLTFDDADGPLFVKSLIVHVENLETGLIKCAMLINIAVLRQHCFPEDKFFGHSAYKILESYHNIGHYKHCWISSALRKQGFDDCTHMKMNFHIEANQFEQFSSFVLCTSRRQDENIITDMLRRSFAESSRSLYFPLIFPTDGSQILLKCKQDEYEFLLVPRIANPSAKYAYFWPDSNVSIVKAPNHEDFKGQFEVAQQATSPTPNFTSFTENLLELRFQTDLVHQIVPVIMAKLQSNPSTSSHLLVTGGDSTSKSCILQLLEKELFKIQYNYVISHMIPCRKNWKGKSLDAIMKQLQSTLSAIRHRRPAVLFLDDFDFFDWNLEDENLVIYVKKIYSKIINEIQRSKILCICSTNSSKQLPTWLAYLNGHRLFSDQFEIPRLNQDQQLNILASCLDADLSTVRIERDLSYAVGELITIAQGIRINCAARGNDTVTKEDIEFCLINVPTAGRAKNICMNEKPVNFGDIGGMNEIKQRLVEIFIWPTKYPQVYNRCGIRVGTGVILHGPSGCGKSLLIKAIANEAKFNVISVKGPELLSKYIGQSEENVRNIFDRARSCRPCILVFDEFDALVPMRGHDNTGVTDRVVNQFLTELDGVASSMEGVYVLGATNRINLIDQALLRPGRFDHKIYVGPPKEKDRLEILNIHSRSLVNSPLDLGLCELAKATEGWAGSELRGLIVSAQFEMLAERKERTEFGLDLVNSLDSGLKLKHIAKVFDSCRPKRREISSEINQPNFIQAQPKRVTSA</sequence>
<dbReference type="Pfam" id="PF00004">
    <property type="entry name" value="AAA"/>
    <property type="match status" value="1"/>
</dbReference>
<evidence type="ECO:0000256" key="4">
    <source>
        <dbReference type="ARBA" id="ARBA00022741"/>
    </source>
</evidence>
<protein>
    <recommendedName>
        <fullName evidence="9">Peroxisomal ATPase PEX1</fullName>
    </recommendedName>
    <alternativeName>
        <fullName evidence="8">Peroxin-1</fullName>
    </alternativeName>
</protein>
<evidence type="ECO:0000256" key="7">
    <source>
        <dbReference type="ARBA" id="ARBA00023136"/>
    </source>
</evidence>
<evidence type="ECO:0000256" key="10">
    <source>
        <dbReference type="ARBA" id="ARBA00061477"/>
    </source>
</evidence>
<dbReference type="InterPro" id="IPR027417">
    <property type="entry name" value="P-loop_NTPase"/>
</dbReference>
<dbReference type="GO" id="GO:0005524">
    <property type="term" value="F:ATP binding"/>
    <property type="evidence" value="ECO:0007669"/>
    <property type="project" value="UniProtKB-KW"/>
</dbReference>